<dbReference type="Proteomes" id="UP000199598">
    <property type="component" value="Unassembled WGS sequence"/>
</dbReference>
<dbReference type="RefSeq" id="WP_093522514.1">
    <property type="nucleotide sequence ID" value="NZ_FOSK01000012.1"/>
</dbReference>
<keyword evidence="1" id="KW-0812">Transmembrane</keyword>
<evidence type="ECO:0000313" key="3">
    <source>
        <dbReference type="Proteomes" id="UP000199598"/>
    </source>
</evidence>
<keyword evidence="1" id="KW-0472">Membrane</keyword>
<evidence type="ECO:0008006" key="4">
    <source>
        <dbReference type="Google" id="ProtNLM"/>
    </source>
</evidence>
<dbReference type="EMBL" id="FOSK01000012">
    <property type="protein sequence ID" value="SFK95978.1"/>
    <property type="molecule type" value="Genomic_DNA"/>
</dbReference>
<evidence type="ECO:0000256" key="1">
    <source>
        <dbReference type="SAM" id="Phobius"/>
    </source>
</evidence>
<keyword evidence="3" id="KW-1185">Reference proteome</keyword>
<feature type="transmembrane region" description="Helical" evidence="1">
    <location>
        <begin position="50"/>
        <end position="70"/>
    </location>
</feature>
<comment type="caution">
    <text evidence="2">The sequence shown here is derived from an EMBL/GenBank/DDBJ whole genome shotgun (WGS) entry which is preliminary data.</text>
</comment>
<evidence type="ECO:0000313" key="2">
    <source>
        <dbReference type="EMBL" id="SFK95978.1"/>
    </source>
</evidence>
<sequence length="73" mass="8043">MLPAIVLIAEGLVVLWFLLFLTMITSIYLDGRGYGSAVRPKAELAFFKHLRVFVTLGISIACVVTLAEAFELI</sequence>
<name>A0A1I4DQM0_9HYPH</name>
<accession>A0A1I4DQM0</accession>
<protein>
    <recommendedName>
        <fullName evidence="4">HIG1 domain-containing protein</fullName>
    </recommendedName>
</protein>
<feature type="transmembrane region" description="Helical" evidence="1">
    <location>
        <begin position="6"/>
        <end position="29"/>
    </location>
</feature>
<reference evidence="2 3" key="1">
    <citation type="submission" date="2016-10" db="EMBL/GenBank/DDBJ databases">
        <authorList>
            <person name="Varghese N."/>
            <person name="Submissions S."/>
        </authorList>
    </citation>
    <scope>NUCLEOTIDE SEQUENCE [LARGE SCALE GENOMIC DNA]</scope>
    <source>
        <strain evidence="2 3">DSM 16392</strain>
    </source>
</reference>
<gene>
    <name evidence="2" type="ORF">SAMN04488518_112146</name>
</gene>
<proteinExistence type="predicted"/>
<organism evidence="2 3">
    <name type="scientific">Pseudovibrio ascidiaceicola</name>
    <dbReference type="NCBI Taxonomy" id="285279"/>
    <lineage>
        <taxon>Bacteria</taxon>
        <taxon>Pseudomonadati</taxon>
        <taxon>Pseudomonadota</taxon>
        <taxon>Alphaproteobacteria</taxon>
        <taxon>Hyphomicrobiales</taxon>
        <taxon>Stappiaceae</taxon>
        <taxon>Pseudovibrio</taxon>
    </lineage>
</organism>
<keyword evidence="1" id="KW-1133">Transmembrane helix</keyword>